<reference evidence="2" key="1">
    <citation type="journal article" date="2019" name="Int. J. Syst. Evol. Microbiol.">
        <title>The Global Catalogue of Microorganisms (GCM) 10K type strain sequencing project: providing services to taxonomists for standard genome sequencing and annotation.</title>
        <authorList>
            <consortium name="The Broad Institute Genomics Platform"/>
            <consortium name="The Broad Institute Genome Sequencing Center for Infectious Disease"/>
            <person name="Wu L."/>
            <person name="Ma J."/>
        </authorList>
    </citation>
    <scope>NUCLEOTIDE SEQUENCE [LARGE SCALE GENOMIC DNA]</scope>
    <source>
        <strain evidence="2">CGMCC 4.1434</strain>
    </source>
</reference>
<accession>A0ABW0TKU0</accession>
<comment type="caution">
    <text evidence="1">The sequence shown here is derived from an EMBL/GenBank/DDBJ whole genome shotgun (WGS) entry which is preliminary data.</text>
</comment>
<evidence type="ECO:0000313" key="1">
    <source>
        <dbReference type="EMBL" id="MFC5589386.1"/>
    </source>
</evidence>
<keyword evidence="2" id="KW-1185">Reference proteome</keyword>
<organism evidence="1 2">
    <name type="scientific">Sporosarcina soli</name>
    <dbReference type="NCBI Taxonomy" id="334736"/>
    <lineage>
        <taxon>Bacteria</taxon>
        <taxon>Bacillati</taxon>
        <taxon>Bacillota</taxon>
        <taxon>Bacilli</taxon>
        <taxon>Bacillales</taxon>
        <taxon>Caryophanaceae</taxon>
        <taxon>Sporosarcina</taxon>
    </lineage>
</organism>
<protein>
    <submittedName>
        <fullName evidence="1">Uncharacterized protein</fullName>
    </submittedName>
</protein>
<name>A0ABW0TKU0_9BACL</name>
<proteinExistence type="predicted"/>
<dbReference type="EMBL" id="JBHSNO010000005">
    <property type="protein sequence ID" value="MFC5589386.1"/>
    <property type="molecule type" value="Genomic_DNA"/>
</dbReference>
<gene>
    <name evidence="1" type="ORF">ACFPRA_10835</name>
</gene>
<evidence type="ECO:0000313" key="2">
    <source>
        <dbReference type="Proteomes" id="UP001596109"/>
    </source>
</evidence>
<sequence length="198" mass="22658">MKFEPAIQNDAIKEQYGESGENLQGEFIRVYADTQSEVDYKKAAVQIEMAQQDGQKEREIEPPVWEVPANYGETEIWMEPTITKDDRYVYIDAKSNLLEGTQMKSRDSIPGYITSGFIGMTYVNPDGSFRLIFKNPESDKRIKDLQDYEIILEPQIENSMSARVAATYGKNGEHFTGKLVEQDGDKKVIRFHMKVKGI</sequence>
<dbReference type="Proteomes" id="UP001596109">
    <property type="component" value="Unassembled WGS sequence"/>
</dbReference>
<dbReference type="RefSeq" id="WP_381433983.1">
    <property type="nucleotide sequence ID" value="NZ_JBHSNO010000005.1"/>
</dbReference>